<dbReference type="CDD" id="cd05466">
    <property type="entry name" value="PBP2_LTTR_substrate"/>
    <property type="match status" value="1"/>
</dbReference>
<dbReference type="AlphaFoldDB" id="A0A923L161"/>
<evidence type="ECO:0000256" key="2">
    <source>
        <dbReference type="ARBA" id="ARBA00023015"/>
    </source>
</evidence>
<dbReference type="SUPFAM" id="SSF46785">
    <property type="entry name" value="Winged helix' DNA-binding domain"/>
    <property type="match status" value="1"/>
</dbReference>
<feature type="domain" description="HTH lysR-type" evidence="5">
    <location>
        <begin position="1"/>
        <end position="58"/>
    </location>
</feature>
<accession>A0A923L161</accession>
<evidence type="ECO:0000256" key="4">
    <source>
        <dbReference type="ARBA" id="ARBA00023163"/>
    </source>
</evidence>
<comment type="similarity">
    <text evidence="1">Belongs to the LysR transcriptional regulatory family.</text>
</comment>
<dbReference type="InterPro" id="IPR005119">
    <property type="entry name" value="LysR_subst-bd"/>
</dbReference>
<keyword evidence="7" id="KW-1185">Reference proteome</keyword>
<keyword evidence="2" id="KW-0805">Transcription regulation</keyword>
<dbReference type="SUPFAM" id="SSF53850">
    <property type="entry name" value="Periplasmic binding protein-like II"/>
    <property type="match status" value="1"/>
</dbReference>
<evidence type="ECO:0000256" key="1">
    <source>
        <dbReference type="ARBA" id="ARBA00009437"/>
    </source>
</evidence>
<dbReference type="Proteomes" id="UP000659630">
    <property type="component" value="Unassembled WGS sequence"/>
</dbReference>
<evidence type="ECO:0000259" key="5">
    <source>
        <dbReference type="PROSITE" id="PS50931"/>
    </source>
</evidence>
<reference evidence="6" key="1">
    <citation type="submission" date="2020-08" db="EMBL/GenBank/DDBJ databases">
        <title>Genome public.</title>
        <authorList>
            <person name="Liu C."/>
            <person name="Sun Q."/>
        </authorList>
    </citation>
    <scope>NUCLEOTIDE SEQUENCE</scope>
    <source>
        <strain evidence="6">BX8</strain>
    </source>
</reference>
<evidence type="ECO:0000313" key="6">
    <source>
        <dbReference type="EMBL" id="MBC5580718.1"/>
    </source>
</evidence>
<organism evidence="6 7">
    <name type="scientific">Anaerofilum hominis</name>
    <dbReference type="NCBI Taxonomy" id="2763016"/>
    <lineage>
        <taxon>Bacteria</taxon>
        <taxon>Bacillati</taxon>
        <taxon>Bacillota</taxon>
        <taxon>Clostridia</taxon>
        <taxon>Eubacteriales</taxon>
        <taxon>Oscillospiraceae</taxon>
        <taxon>Anaerofilum</taxon>
    </lineage>
</organism>
<comment type="caution">
    <text evidence="6">The sequence shown here is derived from an EMBL/GenBank/DDBJ whole genome shotgun (WGS) entry which is preliminary data.</text>
</comment>
<keyword evidence="4" id="KW-0804">Transcription</keyword>
<dbReference type="Pfam" id="PF00126">
    <property type="entry name" value="HTH_1"/>
    <property type="match status" value="1"/>
</dbReference>
<dbReference type="RefSeq" id="WP_186887052.1">
    <property type="nucleotide sequence ID" value="NZ_JACONZ010000001.1"/>
</dbReference>
<dbReference type="Pfam" id="PF03466">
    <property type="entry name" value="LysR_substrate"/>
    <property type="match status" value="1"/>
</dbReference>
<name>A0A923L161_9FIRM</name>
<keyword evidence="3" id="KW-0238">DNA-binding</keyword>
<dbReference type="PANTHER" id="PTHR30346:SF28">
    <property type="entry name" value="HTH-TYPE TRANSCRIPTIONAL REGULATOR CYNR"/>
    <property type="match status" value="1"/>
</dbReference>
<dbReference type="PROSITE" id="PS50931">
    <property type="entry name" value="HTH_LYSR"/>
    <property type="match status" value="1"/>
</dbReference>
<sequence length="315" mass="36131">MDLVAFQYFLSVCDCLSFSEAAEQNHISQSSLSKTILRMERELNVKLFDRNHHPISLTAAGLCLQEHLKRLRPLYGQTMRELDRYRVHRNIRCYLVPRLYALKNAALAFLSANRDIELTLETGSDFTTAVREMMEGDYDMAVMHQPFDLPEGVRMSMLYDDKLYAVLPQSHPLVDRETVSLAELDGYTFVETNFSATLVQGLAAKFDFHPGMIDVHRSITGSREEVMLRIARSQNIGIFCSRDITLYNIQPLKLVTRPLKEISSLPIVLLEREGRTDTEWHQRFCTFLKKEQENYAAPLSTHVLPERDTATAPAL</sequence>
<protein>
    <submittedName>
        <fullName evidence="6">LysR family transcriptional regulator</fullName>
    </submittedName>
</protein>
<dbReference type="GO" id="GO:0003700">
    <property type="term" value="F:DNA-binding transcription factor activity"/>
    <property type="evidence" value="ECO:0007669"/>
    <property type="project" value="InterPro"/>
</dbReference>
<dbReference type="PANTHER" id="PTHR30346">
    <property type="entry name" value="TRANSCRIPTIONAL DUAL REGULATOR HCAR-RELATED"/>
    <property type="match status" value="1"/>
</dbReference>
<evidence type="ECO:0000313" key="7">
    <source>
        <dbReference type="Proteomes" id="UP000659630"/>
    </source>
</evidence>
<dbReference type="FunFam" id="1.10.10.10:FF:000001">
    <property type="entry name" value="LysR family transcriptional regulator"/>
    <property type="match status" value="1"/>
</dbReference>
<dbReference type="EMBL" id="JACONZ010000001">
    <property type="protein sequence ID" value="MBC5580718.1"/>
    <property type="molecule type" value="Genomic_DNA"/>
</dbReference>
<dbReference type="InterPro" id="IPR036388">
    <property type="entry name" value="WH-like_DNA-bd_sf"/>
</dbReference>
<dbReference type="PRINTS" id="PR00039">
    <property type="entry name" value="HTHLYSR"/>
</dbReference>
<evidence type="ECO:0000256" key="3">
    <source>
        <dbReference type="ARBA" id="ARBA00023125"/>
    </source>
</evidence>
<dbReference type="GO" id="GO:0003677">
    <property type="term" value="F:DNA binding"/>
    <property type="evidence" value="ECO:0007669"/>
    <property type="project" value="UniProtKB-KW"/>
</dbReference>
<gene>
    <name evidence="6" type="ORF">H8S23_04300</name>
</gene>
<dbReference type="Gene3D" id="3.40.190.290">
    <property type="match status" value="1"/>
</dbReference>
<dbReference type="Gene3D" id="1.10.10.10">
    <property type="entry name" value="Winged helix-like DNA-binding domain superfamily/Winged helix DNA-binding domain"/>
    <property type="match status" value="1"/>
</dbReference>
<dbReference type="InterPro" id="IPR000847">
    <property type="entry name" value="LysR_HTH_N"/>
</dbReference>
<proteinExistence type="inferred from homology"/>
<dbReference type="InterPro" id="IPR036390">
    <property type="entry name" value="WH_DNA-bd_sf"/>
</dbReference>
<dbReference type="GO" id="GO:0032993">
    <property type="term" value="C:protein-DNA complex"/>
    <property type="evidence" value="ECO:0007669"/>
    <property type="project" value="TreeGrafter"/>
</dbReference>